<keyword evidence="3" id="KW-1185">Reference proteome</keyword>
<dbReference type="InterPro" id="IPR036282">
    <property type="entry name" value="Glutathione-S-Trfase_C_sf"/>
</dbReference>
<dbReference type="Gene3D" id="1.20.1050.10">
    <property type="match status" value="1"/>
</dbReference>
<dbReference type="GO" id="GO:0005737">
    <property type="term" value="C:cytoplasm"/>
    <property type="evidence" value="ECO:0007669"/>
    <property type="project" value="TreeGrafter"/>
</dbReference>
<accession>A0A8K0NBB9</accession>
<dbReference type="Pfam" id="PF00043">
    <property type="entry name" value="GST_C"/>
    <property type="match status" value="1"/>
</dbReference>
<feature type="domain" description="GST C-terminal" evidence="1">
    <location>
        <begin position="1"/>
        <end position="118"/>
    </location>
</feature>
<dbReference type="PANTHER" id="PTHR11260">
    <property type="entry name" value="GLUTATHIONE S-TRANSFERASE, GST, SUPERFAMILY, GST DOMAIN CONTAINING"/>
    <property type="match status" value="1"/>
</dbReference>
<dbReference type="AlphaFoldDB" id="A0A8K0NBB9"/>
<reference evidence="2" key="2">
    <citation type="submission" date="2019-07" db="EMBL/GenBank/DDBJ databases">
        <authorList>
            <person name="Yang Y."/>
            <person name="Bocs S."/>
            <person name="Baudouin L."/>
        </authorList>
    </citation>
    <scope>NUCLEOTIDE SEQUENCE</scope>
    <source>
        <tissue evidence="2">Spear leaf of Hainan Tall coconut</tissue>
    </source>
</reference>
<proteinExistence type="predicted"/>
<dbReference type="EMBL" id="CM017884">
    <property type="protein sequence ID" value="KAG1366572.1"/>
    <property type="molecule type" value="Genomic_DNA"/>
</dbReference>
<dbReference type="CDD" id="cd03185">
    <property type="entry name" value="GST_C_Tau"/>
    <property type="match status" value="1"/>
</dbReference>
<dbReference type="GO" id="GO:0006749">
    <property type="term" value="P:glutathione metabolic process"/>
    <property type="evidence" value="ECO:0007669"/>
    <property type="project" value="InterPro"/>
</dbReference>
<gene>
    <name evidence="2" type="ORF">COCNU_13G003620</name>
</gene>
<dbReference type="InterPro" id="IPR004046">
    <property type="entry name" value="GST_C"/>
</dbReference>
<dbReference type="Proteomes" id="UP000797356">
    <property type="component" value="Chromosome 13"/>
</dbReference>
<dbReference type="SUPFAM" id="SSF47616">
    <property type="entry name" value="GST C-terminal domain-like"/>
    <property type="match status" value="1"/>
</dbReference>
<organism evidence="2 3">
    <name type="scientific">Cocos nucifera</name>
    <name type="common">Coconut palm</name>
    <dbReference type="NCBI Taxonomy" id="13894"/>
    <lineage>
        <taxon>Eukaryota</taxon>
        <taxon>Viridiplantae</taxon>
        <taxon>Streptophyta</taxon>
        <taxon>Embryophyta</taxon>
        <taxon>Tracheophyta</taxon>
        <taxon>Spermatophyta</taxon>
        <taxon>Magnoliopsida</taxon>
        <taxon>Liliopsida</taxon>
        <taxon>Arecaceae</taxon>
        <taxon>Arecoideae</taxon>
        <taxon>Cocoseae</taxon>
        <taxon>Attaleinae</taxon>
        <taxon>Cocos</taxon>
    </lineage>
</organism>
<dbReference type="OrthoDB" id="4951845at2759"/>
<dbReference type="InterPro" id="IPR045074">
    <property type="entry name" value="GST_C_Tau"/>
</dbReference>
<comment type="caution">
    <text evidence="2">The sequence shown here is derived from an EMBL/GenBank/DDBJ whole genome shotgun (WGS) entry which is preliminary data.</text>
</comment>
<dbReference type="InterPro" id="IPR045073">
    <property type="entry name" value="Omega/Tau-like"/>
</dbReference>
<sequence length="128" mass="14416">MAESLVIVEYVDEINPATFAVYSTTGEQQQKALKEAQEGFKTLEEALTGKKFFGGETIGFVDIATGWLPRWVRVIEEIVGVSIVNENNLPLINAWFDDFMELELVKGSLPSKDKLYAFNKARREKLLA</sequence>
<protein>
    <submittedName>
        <fullName evidence="2">Putative Glutathione transferase GST 23</fullName>
    </submittedName>
</protein>
<dbReference type="GO" id="GO:0004364">
    <property type="term" value="F:glutathione transferase activity"/>
    <property type="evidence" value="ECO:0007669"/>
    <property type="project" value="InterPro"/>
</dbReference>
<evidence type="ECO:0000313" key="2">
    <source>
        <dbReference type="EMBL" id="KAG1366572.1"/>
    </source>
</evidence>
<dbReference type="InterPro" id="IPR010987">
    <property type="entry name" value="Glutathione-S-Trfase_C-like"/>
</dbReference>
<name>A0A8K0NBB9_COCNU</name>
<reference evidence="2" key="1">
    <citation type="journal article" date="2017" name="Gigascience">
        <title>The genome draft of coconut (Cocos nucifera).</title>
        <authorList>
            <person name="Xiao Y."/>
            <person name="Xu P."/>
            <person name="Fan H."/>
            <person name="Baudouin L."/>
            <person name="Xia W."/>
            <person name="Bocs S."/>
            <person name="Xu J."/>
            <person name="Li Q."/>
            <person name="Guo A."/>
            <person name="Zhou L."/>
            <person name="Li J."/>
            <person name="Wu Y."/>
            <person name="Ma Z."/>
            <person name="Armero A."/>
            <person name="Issali A.E."/>
            <person name="Liu N."/>
            <person name="Peng M."/>
            <person name="Yang Y."/>
        </authorList>
    </citation>
    <scope>NUCLEOTIDE SEQUENCE</scope>
    <source>
        <tissue evidence="2">Spear leaf of Hainan Tall coconut</tissue>
    </source>
</reference>
<dbReference type="PANTHER" id="PTHR11260:SF676">
    <property type="entry name" value="GLUTATHIONE S-TRANSFERASE U8"/>
    <property type="match status" value="1"/>
</dbReference>
<evidence type="ECO:0000313" key="3">
    <source>
        <dbReference type="Proteomes" id="UP000797356"/>
    </source>
</evidence>
<dbReference type="PROSITE" id="PS50405">
    <property type="entry name" value="GST_CTER"/>
    <property type="match status" value="1"/>
</dbReference>
<evidence type="ECO:0000259" key="1">
    <source>
        <dbReference type="PROSITE" id="PS50405"/>
    </source>
</evidence>
<keyword evidence="2" id="KW-0808">Transferase</keyword>